<dbReference type="InterPro" id="IPR026025">
    <property type="entry name" value="FAS_alpha_yeast"/>
</dbReference>
<dbReference type="Gene3D" id="3.90.25.70">
    <property type="match status" value="1"/>
</dbReference>
<dbReference type="InterPro" id="IPR036291">
    <property type="entry name" value="NAD(P)-bd_dom_sf"/>
</dbReference>
<evidence type="ECO:0000313" key="9">
    <source>
        <dbReference type="EMBL" id="KAK8069369.1"/>
    </source>
</evidence>
<dbReference type="Pfam" id="PF00109">
    <property type="entry name" value="ketoacyl-synt"/>
    <property type="match status" value="1"/>
</dbReference>
<dbReference type="SUPFAM" id="SSF52151">
    <property type="entry name" value="FabD/lysophospholipase-like"/>
    <property type="match status" value="1"/>
</dbReference>
<evidence type="ECO:0000259" key="8">
    <source>
        <dbReference type="PROSITE" id="PS52004"/>
    </source>
</evidence>
<dbReference type="EC" id="2.3.1.41" evidence="2"/>
<keyword evidence="5 6" id="KW-0808">Transferase</keyword>
<name>A0ABR1VDT3_9PEZI</name>
<evidence type="ECO:0000256" key="1">
    <source>
        <dbReference type="ARBA" id="ARBA00007485"/>
    </source>
</evidence>
<dbReference type="Pfam" id="PF00106">
    <property type="entry name" value="adh_short"/>
    <property type="match status" value="1"/>
</dbReference>
<feature type="domain" description="Ketosynthase family 3 (KS3)" evidence="8">
    <location>
        <begin position="1205"/>
        <end position="1726"/>
    </location>
</feature>
<dbReference type="CDD" id="cd12148">
    <property type="entry name" value="fungal_TF_MHR"/>
    <property type="match status" value="1"/>
</dbReference>
<dbReference type="Gene3D" id="3.40.50.720">
    <property type="entry name" value="NAD(P)-binding Rossmann-like Domain"/>
    <property type="match status" value="1"/>
</dbReference>
<dbReference type="PROSITE" id="PS52004">
    <property type="entry name" value="KS3_2"/>
    <property type="match status" value="1"/>
</dbReference>
<reference evidence="9 10" key="1">
    <citation type="submission" date="2023-01" db="EMBL/GenBank/DDBJ databases">
        <title>Analysis of 21 Apiospora genomes using comparative genomics revels a genus with tremendous synthesis potential of carbohydrate active enzymes and secondary metabolites.</title>
        <authorList>
            <person name="Sorensen T."/>
        </authorList>
    </citation>
    <scope>NUCLEOTIDE SEQUENCE [LARGE SCALE GENOMIC DNA]</scope>
    <source>
        <strain evidence="9 10">CBS 135458</strain>
    </source>
</reference>
<dbReference type="InterPro" id="IPR050830">
    <property type="entry name" value="Fungal_FAS"/>
</dbReference>
<proteinExistence type="inferred from homology"/>
<dbReference type="Pfam" id="PF18314">
    <property type="entry name" value="FAS_I_H"/>
    <property type="match status" value="1"/>
</dbReference>
<feature type="region of interest" description="Disordered" evidence="7">
    <location>
        <begin position="272"/>
        <end position="297"/>
    </location>
</feature>
<dbReference type="SUPFAM" id="SSF53901">
    <property type="entry name" value="Thiolase-like"/>
    <property type="match status" value="2"/>
</dbReference>
<dbReference type="EMBL" id="JAQQWL010000006">
    <property type="protein sequence ID" value="KAK8069369.1"/>
    <property type="molecule type" value="Genomic_DNA"/>
</dbReference>
<dbReference type="CDD" id="cd00828">
    <property type="entry name" value="elong_cond_enzymes"/>
    <property type="match status" value="1"/>
</dbReference>
<dbReference type="PANTHER" id="PTHR10982">
    <property type="entry name" value="MALONYL COA-ACYL CARRIER PROTEIN TRANSACYLASE"/>
    <property type="match status" value="1"/>
</dbReference>
<feature type="region of interest" description="Disordered" evidence="7">
    <location>
        <begin position="1065"/>
        <end position="1089"/>
    </location>
</feature>
<dbReference type="CDD" id="cd08950">
    <property type="entry name" value="KR_fFAS_SDR_c_like"/>
    <property type="match status" value="1"/>
</dbReference>
<dbReference type="InterPro" id="IPR002347">
    <property type="entry name" value="SDR_fam"/>
</dbReference>
<sequence>MKVDYPLNIDNDDITTSGELRDLPLSVPTSTSYFIHRIQLAELYREAVDTLPSIVLESPLKIGSGVYRNFNMTLRETAQYDNDDVSRIIIMQKQPDGTEKPAITVEEKDKSVWLRLFTHTGARVYKFYTQLWSCYDDSATSTAQSEHCPSPNSATFKDNTVIDATSSKATIIEQQKMYTQAEEELTVELLTELLAFQFCSPVQWIDTQDILLAGNRAAGRIVEIGPSSTLVDMAKKTLSKSSRLPVANRVQGQQELLSHLKHSDAIYYRSHEAEPDDGGDVAAPSSVQTPVPGPAPTPVPDVPLKALDVLLAIVSLSLKKSPHQISPSEPLKQLCGGRSTLQNEIIGDLVAEFSVLPEQAEQLSLEELAGGVNLKNDSIGPYTTARISKFVSAKLPSNSRVSGLRRDMKERWGLGAGMQDRVLLAALVQQAPNRIADDIQARSFVDSLVTEVSKSMGMDMSTASVASGQEASGAATAVPTELLLATERKNAVFDGKLMELYAEKCNREVGPSPKTIESLQEMIASLQGDLDMWLSEHGQYYSENMRPKFNTLKARSYDSSWNWIVQDLLMMLTDMAKDNRVTGVDMESALLLQARTTPRLLEVISYLMSHMPKFESDSKTILLDVLTKLNEVAANGLALAPSFQGSALAVKAIATSDKKGLIPVNGEEEVKPEHSNSSSSSVTWDLVTEQSSLSSTSSAVNVSDGGQSVGGELDGMLSGQSTPPSDNSAYPTPDPFELAAYNFNHSSGVTDTYQPRKWQRNEALTKAFLGSVKQSVSEGMSFQNKTVLVTGAGKGSIAAELVKLLLSGGAKVLVTTSSYDTSVGMWEQIYSQRGARGSQLNVVPFNGASQQDIQSLVSYLYDQLAWDLNYIVPFAAMGETGRTIDNIDSKSEIAHRAMLVNVIRMLGAVKTCKEKKSLRSNPTRVILPLSPNHGLMGNDGLYAESKLGLEALLNKFSLEDWSDYLSVCRAIIGWTRGTGLMAANDVVAATLEEEHSLRTFATEEMATYIACLMADEAVHRCCEMQPVVADISGNMASQQNLKGIILKIRRDADLQKDTETTIAKEDALVGNGLRNTQPEHRQKPSKPLSRRPIVSLDSFSLPNYEKDIQPFAQMLNGLVDLDRVPVIVGFGEIGPYGNSRTRWQIEVDGTFSVQGCLEMAWMMGLVKYHNGPLQYDGKSQHYCGWVETSCSKPITGMEIKAKYEEQILSSSGIRIIEPRGHDQTEDASRQQLMHEHGDKVKVFVSEEQTFAKLMTGATLMVPKREGSGRMGPKLYGISEDIVAQVDPVTLFTIVSTVEALLSAGLTDPFELYRHVHVSDVSVCIGSGLGGTTSLRNMFKERFKDRIPVQKDVLAETFINTTGAWINMLLLGASGPIRTPVGACATALESVDTGVDMITSGRAKVCLVGGFDALELDVTTEFGNMQATVDAGKEAAMGRSPRRYVSPTAASRSGFVEAEGSGVQLMTTARLALDMGMPIHAIVALSHTASDTIGRSVPAPGKELLTIVKEARLGASNAAKTRPEVLDIEYRRSRLERRKRQIADGLNIEVAEDVASPNAEALAKAEAAAALKQAQWMYGNAFYKDDARISPLQGALAVWGLTVDDIGFASMHGTSTVKNDLNEASVLQKQLTLLDRSKGNVMPCVCQKWLTEHAKGAAGGFALNGCIQTISTGIVPGNRNADNIDAGLETSDLLLFPRQNLDLGALRAGPIDAFSVIGVHPRRLFAVIGRAEYEDYSARVVERRRRAGRYFQDGLCGGKLVQRKDKGVYAEGGMEGFFVTADARVA</sequence>
<evidence type="ECO:0000256" key="7">
    <source>
        <dbReference type="SAM" id="MobiDB-lite"/>
    </source>
</evidence>
<dbReference type="InterPro" id="IPR047224">
    <property type="entry name" value="FAS_alpha_su_C"/>
</dbReference>
<evidence type="ECO:0000256" key="3">
    <source>
        <dbReference type="ARBA" id="ARBA00022450"/>
    </source>
</evidence>
<dbReference type="InterPro" id="IPR016039">
    <property type="entry name" value="Thiolase-like"/>
</dbReference>
<dbReference type="SUPFAM" id="SSF51735">
    <property type="entry name" value="NAD(P)-binding Rossmann-fold domains"/>
    <property type="match status" value="1"/>
</dbReference>
<dbReference type="RefSeq" id="XP_066716663.1">
    <property type="nucleotide sequence ID" value="XM_066857394.1"/>
</dbReference>
<keyword evidence="4" id="KW-0597">Phosphoprotein</keyword>
<dbReference type="PROSITE" id="PS00606">
    <property type="entry name" value="KS3_1"/>
    <property type="match status" value="1"/>
</dbReference>
<dbReference type="InterPro" id="IPR014030">
    <property type="entry name" value="Ketoacyl_synth_N"/>
</dbReference>
<protein>
    <recommendedName>
        <fullName evidence="2">beta-ketoacyl-[acyl-carrier-protein] synthase I</fullName>
        <ecNumber evidence="2">2.3.1.41</ecNumber>
    </recommendedName>
</protein>
<dbReference type="InterPro" id="IPR041550">
    <property type="entry name" value="FASI_helical"/>
</dbReference>
<evidence type="ECO:0000256" key="5">
    <source>
        <dbReference type="ARBA" id="ARBA00022679"/>
    </source>
</evidence>
<comment type="caution">
    <text evidence="9">The sequence shown here is derived from an EMBL/GenBank/DDBJ whole genome shotgun (WGS) entry which is preliminary data.</text>
</comment>
<evidence type="ECO:0000256" key="6">
    <source>
        <dbReference type="PIRNR" id="PIRNR000454"/>
    </source>
</evidence>
<dbReference type="PANTHER" id="PTHR10982:SF21">
    <property type="entry name" value="FATTY ACID SYNTHASE SUBUNIT BETA"/>
    <property type="match status" value="1"/>
</dbReference>
<feature type="region of interest" description="Disordered" evidence="7">
    <location>
        <begin position="695"/>
        <end position="733"/>
    </location>
</feature>
<dbReference type="InterPro" id="IPR014031">
    <property type="entry name" value="Ketoacyl_synth_C"/>
</dbReference>
<evidence type="ECO:0000313" key="10">
    <source>
        <dbReference type="Proteomes" id="UP001480595"/>
    </source>
</evidence>
<feature type="compositionally biased region" description="Polar residues" evidence="7">
    <location>
        <begin position="718"/>
        <end position="730"/>
    </location>
</feature>
<comment type="similarity">
    <text evidence="1 6">Belongs to the thiolase-like superfamily. Fungal fatty acid synthetase subunit alpha family.</text>
</comment>
<keyword evidence="3 6" id="KW-0596">Phosphopantetheine</keyword>
<dbReference type="Gene3D" id="3.40.47.10">
    <property type="match status" value="1"/>
</dbReference>
<dbReference type="Pfam" id="PF18325">
    <property type="entry name" value="Fas_alpha_ACP"/>
    <property type="match status" value="1"/>
</dbReference>
<dbReference type="InterPro" id="IPR016035">
    <property type="entry name" value="Acyl_Trfase/lysoPLipase"/>
</dbReference>
<gene>
    <name evidence="9" type="ORF">PG994_005985</name>
</gene>
<dbReference type="InterPro" id="IPR020841">
    <property type="entry name" value="PKS_Beta-ketoAc_synthase_dom"/>
</dbReference>
<evidence type="ECO:0000256" key="4">
    <source>
        <dbReference type="ARBA" id="ARBA00022553"/>
    </source>
</evidence>
<evidence type="ECO:0000256" key="2">
    <source>
        <dbReference type="ARBA" id="ARBA00013191"/>
    </source>
</evidence>
<dbReference type="InterPro" id="IPR040899">
    <property type="entry name" value="Fas_alpha_ACP"/>
</dbReference>
<dbReference type="GeneID" id="92090457"/>
<dbReference type="Proteomes" id="UP001480595">
    <property type="component" value="Unassembled WGS sequence"/>
</dbReference>
<keyword evidence="10" id="KW-1185">Reference proteome</keyword>
<accession>A0ABR1VDT3</accession>
<dbReference type="PIRSF" id="PIRSF000454">
    <property type="entry name" value="FAS_yeast_alpha"/>
    <property type="match status" value="1"/>
</dbReference>
<dbReference type="InterPro" id="IPR018201">
    <property type="entry name" value="Ketoacyl_synth_AS"/>
</dbReference>
<organism evidence="9 10">
    <name type="scientific">Apiospora phragmitis</name>
    <dbReference type="NCBI Taxonomy" id="2905665"/>
    <lineage>
        <taxon>Eukaryota</taxon>
        <taxon>Fungi</taxon>
        <taxon>Dikarya</taxon>
        <taxon>Ascomycota</taxon>
        <taxon>Pezizomycotina</taxon>
        <taxon>Sordariomycetes</taxon>
        <taxon>Xylariomycetidae</taxon>
        <taxon>Amphisphaeriales</taxon>
        <taxon>Apiosporaceae</taxon>
        <taxon>Apiospora</taxon>
    </lineage>
</organism>
<dbReference type="Pfam" id="PF02801">
    <property type="entry name" value="Ketoacyl-synt_C"/>
    <property type="match status" value="1"/>
</dbReference>